<evidence type="ECO:0000313" key="2">
    <source>
        <dbReference type="Proteomes" id="UP001054252"/>
    </source>
</evidence>
<comment type="caution">
    <text evidence="1">The sequence shown here is derived from an EMBL/GenBank/DDBJ whole genome shotgun (WGS) entry which is preliminary data.</text>
</comment>
<dbReference type="EMBL" id="BPVZ01000532">
    <property type="protein sequence ID" value="GKV51738.1"/>
    <property type="molecule type" value="Genomic_DNA"/>
</dbReference>
<gene>
    <name evidence="1" type="ORF">SLEP1_g58363</name>
</gene>
<protein>
    <submittedName>
        <fullName evidence="1">Uncharacterized protein</fullName>
    </submittedName>
</protein>
<keyword evidence="2" id="KW-1185">Reference proteome</keyword>
<evidence type="ECO:0000313" key="1">
    <source>
        <dbReference type="EMBL" id="GKV51738.1"/>
    </source>
</evidence>
<reference evidence="1 2" key="1">
    <citation type="journal article" date="2021" name="Commun. Biol.">
        <title>The genome of Shorea leprosula (Dipterocarpaceae) highlights the ecological relevance of drought in aseasonal tropical rainforests.</title>
        <authorList>
            <person name="Ng K.K.S."/>
            <person name="Kobayashi M.J."/>
            <person name="Fawcett J.A."/>
            <person name="Hatakeyama M."/>
            <person name="Paape T."/>
            <person name="Ng C.H."/>
            <person name="Ang C.C."/>
            <person name="Tnah L.H."/>
            <person name="Lee C.T."/>
            <person name="Nishiyama T."/>
            <person name="Sese J."/>
            <person name="O'Brien M.J."/>
            <person name="Copetti D."/>
            <person name="Mohd Noor M.I."/>
            <person name="Ong R.C."/>
            <person name="Putra M."/>
            <person name="Sireger I.Z."/>
            <person name="Indrioko S."/>
            <person name="Kosugi Y."/>
            <person name="Izuno A."/>
            <person name="Isagi Y."/>
            <person name="Lee S.L."/>
            <person name="Shimizu K.K."/>
        </authorList>
    </citation>
    <scope>NUCLEOTIDE SEQUENCE [LARGE SCALE GENOMIC DNA]</scope>
    <source>
        <strain evidence="1">214</strain>
    </source>
</reference>
<dbReference type="Proteomes" id="UP001054252">
    <property type="component" value="Unassembled WGS sequence"/>
</dbReference>
<organism evidence="1 2">
    <name type="scientific">Rubroshorea leprosula</name>
    <dbReference type="NCBI Taxonomy" id="152421"/>
    <lineage>
        <taxon>Eukaryota</taxon>
        <taxon>Viridiplantae</taxon>
        <taxon>Streptophyta</taxon>
        <taxon>Embryophyta</taxon>
        <taxon>Tracheophyta</taxon>
        <taxon>Spermatophyta</taxon>
        <taxon>Magnoliopsida</taxon>
        <taxon>eudicotyledons</taxon>
        <taxon>Gunneridae</taxon>
        <taxon>Pentapetalae</taxon>
        <taxon>rosids</taxon>
        <taxon>malvids</taxon>
        <taxon>Malvales</taxon>
        <taxon>Dipterocarpaceae</taxon>
        <taxon>Rubroshorea</taxon>
    </lineage>
</organism>
<dbReference type="AlphaFoldDB" id="A0AAV5MSC7"/>
<proteinExistence type="predicted"/>
<sequence length="47" mass="5105">MGSLKGVPLDRSTEGRCIAGPLVVVRVSCAPPFGLWIWVYSSFLLLL</sequence>
<name>A0AAV5MSC7_9ROSI</name>
<accession>A0AAV5MSC7</accession>